<dbReference type="PANTHER" id="PTHR20914:SF26">
    <property type="entry name" value="PHOSPHOLIPASE A2 INHIBITOR CNF-LIKE"/>
    <property type="match status" value="1"/>
</dbReference>
<keyword evidence="5" id="KW-1185">Reference proteome</keyword>
<accession>A0A3P8RA52</accession>
<dbReference type="InterPro" id="IPR045860">
    <property type="entry name" value="Snake_toxin-like_sf"/>
</dbReference>
<dbReference type="Proteomes" id="UP000265100">
    <property type="component" value="Chromosome 11"/>
</dbReference>
<proteinExistence type="predicted"/>
<evidence type="ECO:0000256" key="2">
    <source>
        <dbReference type="ARBA" id="ARBA00022525"/>
    </source>
</evidence>
<organism evidence="4 5">
    <name type="scientific">Astatotilapia calliptera</name>
    <name type="common">Eastern happy</name>
    <name type="synonym">Chromis callipterus</name>
    <dbReference type="NCBI Taxonomy" id="8154"/>
    <lineage>
        <taxon>Eukaryota</taxon>
        <taxon>Metazoa</taxon>
        <taxon>Chordata</taxon>
        <taxon>Craniata</taxon>
        <taxon>Vertebrata</taxon>
        <taxon>Euteleostomi</taxon>
        <taxon>Actinopterygii</taxon>
        <taxon>Neopterygii</taxon>
        <taxon>Teleostei</taxon>
        <taxon>Neoteleostei</taxon>
        <taxon>Acanthomorphata</taxon>
        <taxon>Ovalentaria</taxon>
        <taxon>Cichlomorphae</taxon>
        <taxon>Cichliformes</taxon>
        <taxon>Cichlidae</taxon>
        <taxon>African cichlids</taxon>
        <taxon>Pseudocrenilabrinae</taxon>
        <taxon>Haplochromini</taxon>
        <taxon>Astatotilapia</taxon>
    </lineage>
</organism>
<dbReference type="InterPro" id="IPR050918">
    <property type="entry name" value="CNF-like_PLA2_Inhibitor"/>
</dbReference>
<reference evidence="4" key="1">
    <citation type="submission" date="2018-05" db="EMBL/GenBank/DDBJ databases">
        <authorList>
            <person name="Datahose"/>
        </authorList>
    </citation>
    <scope>NUCLEOTIDE SEQUENCE</scope>
</reference>
<reference evidence="4" key="3">
    <citation type="submission" date="2025-09" db="UniProtKB">
        <authorList>
            <consortium name="Ensembl"/>
        </authorList>
    </citation>
    <scope>IDENTIFICATION</scope>
</reference>
<dbReference type="STRING" id="8154.ENSACLP00000038389"/>
<dbReference type="Bgee" id="ENSACLG00000025917">
    <property type="expression patterns" value="Expressed in anal fin and 4 other cell types or tissues"/>
</dbReference>
<evidence type="ECO:0000313" key="5">
    <source>
        <dbReference type="Proteomes" id="UP000265100"/>
    </source>
</evidence>
<protein>
    <recommendedName>
        <fullName evidence="3">UPAR/Ly6 domain-containing protein</fullName>
    </recommendedName>
</protein>
<dbReference type="RefSeq" id="XP_026041244.1">
    <property type="nucleotide sequence ID" value="XM_026185459.1"/>
</dbReference>
<keyword evidence="2" id="KW-0964">Secreted</keyword>
<reference evidence="4" key="2">
    <citation type="submission" date="2025-08" db="UniProtKB">
        <authorList>
            <consortium name="Ensembl"/>
        </authorList>
    </citation>
    <scope>IDENTIFICATION</scope>
</reference>
<evidence type="ECO:0000259" key="3">
    <source>
        <dbReference type="SMART" id="SM00134"/>
    </source>
</evidence>
<dbReference type="SUPFAM" id="SSF57302">
    <property type="entry name" value="Snake toxin-like"/>
    <property type="match status" value="2"/>
</dbReference>
<dbReference type="GeneTree" id="ENSGT00940000163304"/>
<dbReference type="Pfam" id="PF00021">
    <property type="entry name" value="UPAR_LY6"/>
    <property type="match status" value="2"/>
</dbReference>
<feature type="domain" description="UPAR/Ly6" evidence="3">
    <location>
        <begin position="154"/>
        <end position="233"/>
    </location>
</feature>
<feature type="domain" description="UPAR/Ly6" evidence="3">
    <location>
        <begin position="59"/>
        <end position="148"/>
    </location>
</feature>
<dbReference type="GeneID" id="113032507"/>
<dbReference type="Ensembl" id="ENSACLT00000039291.2">
    <property type="protein sequence ID" value="ENSACLP00000038389.2"/>
    <property type="gene ID" value="ENSACLG00000025917.2"/>
</dbReference>
<dbReference type="InterPro" id="IPR016054">
    <property type="entry name" value="LY6_UPA_recep-like"/>
</dbReference>
<dbReference type="PANTHER" id="PTHR20914">
    <property type="entry name" value="LY6/PLAUR DOMAIN-CONTAINING PROTEIN 8"/>
    <property type="match status" value="1"/>
</dbReference>
<dbReference type="AlphaFoldDB" id="A0A3P8RA52"/>
<name>A0A3P8RA52_ASTCA</name>
<evidence type="ECO:0000256" key="1">
    <source>
        <dbReference type="ARBA" id="ARBA00004613"/>
    </source>
</evidence>
<comment type="subcellular location">
    <subcellularLocation>
        <location evidence="1">Secreted</location>
    </subcellularLocation>
</comment>
<evidence type="ECO:0000313" key="4">
    <source>
        <dbReference type="Ensembl" id="ENSACLP00000038389.2"/>
    </source>
</evidence>
<dbReference type="OMA" id="VGNDCTQ"/>
<dbReference type="SMART" id="SM00134">
    <property type="entry name" value="LU"/>
    <property type="match status" value="2"/>
</dbReference>
<sequence length="260" mass="27305">MQIFVLILGIVLLPKGKFLFSYLFFNIFKPASSVIFNEMFSFLMLLQQVSLHLSKACALKCYECIPDLSGSCAQTTKECPSNTQCASVRIASYAGGSKLVDIKGKSCAAAEECVQASINFGGARTLITSKCCTSDLCNSQDAPEGSISSPNGKKCFQCVGNDCTQTLNCNGNEDHCISSAMTAEGQKVTVKGCASKLICSSTQSPQITGITAAEISCCQGDLCNSAGMTTTSQPSSTTAGTTAVGRLLFVTTLISLVLFS</sequence>
<dbReference type="GO" id="GO:0005576">
    <property type="term" value="C:extracellular region"/>
    <property type="evidence" value="ECO:0007669"/>
    <property type="project" value="UniProtKB-SubCell"/>
</dbReference>
<dbReference type="Gene3D" id="2.10.60.10">
    <property type="entry name" value="CD59"/>
    <property type="match status" value="2"/>
</dbReference>